<gene>
    <name evidence="3" type="primary">rimP</name>
    <name evidence="6" type="ORF">SAMN02910280_2224</name>
</gene>
<evidence type="ECO:0000259" key="4">
    <source>
        <dbReference type="Pfam" id="PF02576"/>
    </source>
</evidence>
<name>A0A1K1NSI7_RUMFL</name>
<dbReference type="InterPro" id="IPR035956">
    <property type="entry name" value="RimP_N_sf"/>
</dbReference>
<dbReference type="Pfam" id="PF02576">
    <property type="entry name" value="RimP_N"/>
    <property type="match status" value="1"/>
</dbReference>
<feature type="domain" description="Ribosome maturation factor RimP N-terminal" evidence="4">
    <location>
        <begin position="16"/>
        <end position="88"/>
    </location>
</feature>
<evidence type="ECO:0000259" key="5">
    <source>
        <dbReference type="Pfam" id="PF17384"/>
    </source>
</evidence>
<accession>A0A1K1NSI7</accession>
<dbReference type="Proteomes" id="UP000183461">
    <property type="component" value="Unassembled WGS sequence"/>
</dbReference>
<evidence type="ECO:0000313" key="6">
    <source>
        <dbReference type="EMBL" id="SFW38211.1"/>
    </source>
</evidence>
<dbReference type="Gene3D" id="2.30.30.180">
    <property type="entry name" value="Ribosome maturation factor RimP, C-terminal domain"/>
    <property type="match status" value="1"/>
</dbReference>
<evidence type="ECO:0000256" key="2">
    <source>
        <dbReference type="ARBA" id="ARBA00022517"/>
    </source>
</evidence>
<dbReference type="EMBL" id="FPIP01000005">
    <property type="protein sequence ID" value="SFW38211.1"/>
    <property type="molecule type" value="Genomic_DNA"/>
</dbReference>
<proteinExistence type="inferred from homology"/>
<feature type="domain" description="Ribosome maturation factor RimP C-terminal" evidence="5">
    <location>
        <begin position="91"/>
        <end position="157"/>
    </location>
</feature>
<dbReference type="SUPFAM" id="SSF75420">
    <property type="entry name" value="YhbC-like, N-terminal domain"/>
    <property type="match status" value="1"/>
</dbReference>
<evidence type="ECO:0000256" key="3">
    <source>
        <dbReference type="HAMAP-Rule" id="MF_01077"/>
    </source>
</evidence>
<dbReference type="GO" id="GO:0005829">
    <property type="term" value="C:cytosol"/>
    <property type="evidence" value="ECO:0007669"/>
    <property type="project" value="TreeGrafter"/>
</dbReference>
<dbReference type="GO" id="GO:0006412">
    <property type="term" value="P:translation"/>
    <property type="evidence" value="ECO:0007669"/>
    <property type="project" value="TreeGrafter"/>
</dbReference>
<comment type="function">
    <text evidence="3">Required for maturation of 30S ribosomal subunits.</text>
</comment>
<reference evidence="6 7" key="1">
    <citation type="submission" date="2016-11" db="EMBL/GenBank/DDBJ databases">
        <authorList>
            <person name="Jaros S."/>
            <person name="Januszkiewicz K."/>
            <person name="Wedrychowicz H."/>
        </authorList>
    </citation>
    <scope>NUCLEOTIDE SEQUENCE [LARGE SCALE GENOMIC DNA]</scope>
    <source>
        <strain evidence="6 7">YL228</strain>
    </source>
</reference>
<sequence>MKFKKFGGTEQKVYDLIKPITDELGYYLWDVCYEKEGAMWYLRVFIDQDEGITIADCERANAPISDILDEKDLIAQSYMLEVGSAGLERELVKEEHFEVCQGDTVRVHFIRAVDGEKEIVAQLAGADKDGVTVILESGEEKKFPLADIAFVKLYLDF</sequence>
<dbReference type="CDD" id="cd01734">
    <property type="entry name" value="YlxS_C"/>
    <property type="match status" value="1"/>
</dbReference>
<protein>
    <recommendedName>
        <fullName evidence="3">Ribosome maturation factor RimP</fullName>
    </recommendedName>
</protein>
<evidence type="ECO:0000313" key="7">
    <source>
        <dbReference type="Proteomes" id="UP000183461"/>
    </source>
</evidence>
<dbReference type="InterPro" id="IPR003728">
    <property type="entry name" value="Ribosome_maturation_RimP"/>
</dbReference>
<dbReference type="SUPFAM" id="SSF74942">
    <property type="entry name" value="YhbC-like, C-terminal domain"/>
    <property type="match status" value="1"/>
</dbReference>
<dbReference type="InterPro" id="IPR028989">
    <property type="entry name" value="RimP_N"/>
</dbReference>
<dbReference type="Pfam" id="PF17384">
    <property type="entry name" value="DUF150_C"/>
    <property type="match status" value="1"/>
</dbReference>
<dbReference type="HAMAP" id="MF_01077">
    <property type="entry name" value="RimP"/>
    <property type="match status" value="1"/>
</dbReference>
<dbReference type="GO" id="GO:0000028">
    <property type="term" value="P:ribosomal small subunit assembly"/>
    <property type="evidence" value="ECO:0007669"/>
    <property type="project" value="TreeGrafter"/>
</dbReference>
<dbReference type="PANTHER" id="PTHR33867:SF1">
    <property type="entry name" value="RIBOSOME MATURATION FACTOR RIMP"/>
    <property type="match status" value="1"/>
</dbReference>
<dbReference type="PANTHER" id="PTHR33867">
    <property type="entry name" value="RIBOSOME MATURATION FACTOR RIMP"/>
    <property type="match status" value="1"/>
</dbReference>
<keyword evidence="1 3" id="KW-0963">Cytoplasm</keyword>
<dbReference type="RefSeq" id="WP_072300455.1">
    <property type="nucleotide sequence ID" value="NZ_FPIP01000005.1"/>
</dbReference>
<comment type="subcellular location">
    <subcellularLocation>
        <location evidence="3">Cytoplasm</location>
    </subcellularLocation>
</comment>
<dbReference type="Gene3D" id="3.30.300.70">
    <property type="entry name" value="RimP-like superfamily, N-terminal"/>
    <property type="match status" value="1"/>
</dbReference>
<evidence type="ECO:0000256" key="1">
    <source>
        <dbReference type="ARBA" id="ARBA00022490"/>
    </source>
</evidence>
<keyword evidence="2 3" id="KW-0690">Ribosome biogenesis</keyword>
<dbReference type="InterPro" id="IPR036847">
    <property type="entry name" value="RimP_C_sf"/>
</dbReference>
<dbReference type="FunFam" id="3.30.300.70:FF:000001">
    <property type="entry name" value="Ribosome maturation factor RimP"/>
    <property type="match status" value="1"/>
</dbReference>
<dbReference type="InterPro" id="IPR028998">
    <property type="entry name" value="RimP_C"/>
</dbReference>
<dbReference type="AlphaFoldDB" id="A0A1K1NSI7"/>
<comment type="similarity">
    <text evidence="3">Belongs to the RimP family.</text>
</comment>
<organism evidence="6 7">
    <name type="scientific">Ruminococcus flavefaciens</name>
    <dbReference type="NCBI Taxonomy" id="1265"/>
    <lineage>
        <taxon>Bacteria</taxon>
        <taxon>Bacillati</taxon>
        <taxon>Bacillota</taxon>
        <taxon>Clostridia</taxon>
        <taxon>Eubacteriales</taxon>
        <taxon>Oscillospiraceae</taxon>
        <taxon>Ruminococcus</taxon>
    </lineage>
</organism>